<sequence length="101" mass="11445">MSSNSSNIIKIFTNEESRELSGEEAKDCLPCQIMASFAGLGAGVYFSSGYLFKNDKDFAKNPQWWRSSIRLLGLGLIGFGIYRGGQGFLWDKNREYKEVRF</sequence>
<feature type="transmembrane region" description="Helical" evidence="1">
    <location>
        <begin position="64"/>
        <end position="82"/>
    </location>
</feature>
<dbReference type="InterPro" id="IPR053092">
    <property type="entry name" value="Mitochondrial_unc_protein"/>
</dbReference>
<gene>
    <name evidence="2" type="ORF">Cboi02_000106600</name>
</gene>
<keyword evidence="1" id="KW-1133">Transmembrane helix</keyword>
<comment type="caution">
    <text evidence="2">The sequence shown here is derived from an EMBL/GenBank/DDBJ whole genome shotgun (WGS) entry which is preliminary data.</text>
</comment>
<keyword evidence="1" id="KW-0812">Transmembrane</keyword>
<dbReference type="PANTHER" id="PTHR28048">
    <property type="entry name" value="ACR195WP"/>
    <property type="match status" value="1"/>
</dbReference>
<dbReference type="PANTHER" id="PTHR28048:SF1">
    <property type="entry name" value="ACR195WP"/>
    <property type="match status" value="1"/>
</dbReference>
<dbReference type="Proteomes" id="UP001165120">
    <property type="component" value="Unassembled WGS sequence"/>
</dbReference>
<name>A0A9W6SV93_CANBO</name>
<protein>
    <submittedName>
        <fullName evidence="2">Unnamed protein product</fullName>
    </submittedName>
</protein>
<organism evidence="2 3">
    <name type="scientific">Candida boidinii</name>
    <name type="common">Yeast</name>
    <dbReference type="NCBI Taxonomy" id="5477"/>
    <lineage>
        <taxon>Eukaryota</taxon>
        <taxon>Fungi</taxon>
        <taxon>Dikarya</taxon>
        <taxon>Ascomycota</taxon>
        <taxon>Saccharomycotina</taxon>
        <taxon>Pichiomycetes</taxon>
        <taxon>Pichiales</taxon>
        <taxon>Pichiaceae</taxon>
        <taxon>Ogataea</taxon>
        <taxon>Ogataea/Candida clade</taxon>
    </lineage>
</organism>
<reference evidence="2" key="1">
    <citation type="submission" date="2023-04" db="EMBL/GenBank/DDBJ databases">
        <title>Candida boidinii NBRC 10035.</title>
        <authorList>
            <person name="Ichikawa N."/>
            <person name="Sato H."/>
            <person name="Tonouchi N."/>
        </authorList>
    </citation>
    <scope>NUCLEOTIDE SEQUENCE</scope>
    <source>
        <strain evidence="2">NBRC 10035</strain>
    </source>
</reference>
<dbReference type="OrthoDB" id="4083608at2759"/>
<keyword evidence="3" id="KW-1185">Reference proteome</keyword>
<evidence type="ECO:0000256" key="1">
    <source>
        <dbReference type="SAM" id="Phobius"/>
    </source>
</evidence>
<dbReference type="AlphaFoldDB" id="A0A9W6SV93"/>
<evidence type="ECO:0000313" key="3">
    <source>
        <dbReference type="Proteomes" id="UP001165120"/>
    </source>
</evidence>
<feature type="transmembrane region" description="Helical" evidence="1">
    <location>
        <begin position="33"/>
        <end position="52"/>
    </location>
</feature>
<proteinExistence type="predicted"/>
<evidence type="ECO:0000313" key="2">
    <source>
        <dbReference type="EMBL" id="GME67687.1"/>
    </source>
</evidence>
<accession>A0A9W6SV93</accession>
<keyword evidence="1" id="KW-0472">Membrane</keyword>
<dbReference type="EMBL" id="BSXN01000228">
    <property type="protein sequence ID" value="GME67687.1"/>
    <property type="molecule type" value="Genomic_DNA"/>
</dbReference>